<dbReference type="SMART" id="SM00239">
    <property type="entry name" value="C2"/>
    <property type="match status" value="1"/>
</dbReference>
<dbReference type="PANTHER" id="PTHR47263:SF1">
    <property type="entry name" value="C2 DOMAIN PROTEIN (AFU_ORTHOLOGUE AFUA_7G02350)"/>
    <property type="match status" value="1"/>
</dbReference>
<dbReference type="Pfam" id="PF06292">
    <property type="entry name" value="MUN"/>
    <property type="match status" value="1"/>
</dbReference>
<dbReference type="PROSITE" id="PS51258">
    <property type="entry name" value="MHD1"/>
    <property type="match status" value="1"/>
</dbReference>
<dbReference type="Gene3D" id="1.10.357.50">
    <property type="match status" value="1"/>
</dbReference>
<evidence type="ECO:0000259" key="2">
    <source>
        <dbReference type="PROSITE" id="PS50004"/>
    </source>
</evidence>
<name>A0AA48L140_9TREE</name>
<dbReference type="InterPro" id="IPR000008">
    <property type="entry name" value="C2_dom"/>
</dbReference>
<dbReference type="Pfam" id="PF00168">
    <property type="entry name" value="C2"/>
    <property type="match status" value="1"/>
</dbReference>
<proteinExistence type="predicted"/>
<dbReference type="InterPro" id="IPR014772">
    <property type="entry name" value="Munc13_dom-2"/>
</dbReference>
<accession>A0AA48L140</accession>
<dbReference type="InterPro" id="IPR035892">
    <property type="entry name" value="C2_domain_sf"/>
</dbReference>
<dbReference type="AlphaFoldDB" id="A0AA48L140"/>
<dbReference type="Gene3D" id="2.60.40.150">
    <property type="entry name" value="C2 domain"/>
    <property type="match status" value="1"/>
</dbReference>
<dbReference type="KEGG" id="ccac:CcaHIS019_0307960"/>
<evidence type="ECO:0000313" key="5">
    <source>
        <dbReference type="EMBL" id="BEI90726.1"/>
    </source>
</evidence>
<reference evidence="5" key="1">
    <citation type="journal article" date="2023" name="BMC Genomics">
        <title>Chromosome-level genome assemblies of Cutaneotrichosporon spp. (Trichosporonales, Basidiomycota) reveal imbalanced evolution between nucleotide sequences and chromosome synteny.</title>
        <authorList>
            <person name="Kobayashi Y."/>
            <person name="Kayamori A."/>
            <person name="Aoki K."/>
            <person name="Shiwa Y."/>
            <person name="Matsutani M."/>
            <person name="Fujita N."/>
            <person name="Sugita T."/>
            <person name="Iwasaki W."/>
            <person name="Tanaka N."/>
            <person name="Takashima M."/>
        </authorList>
    </citation>
    <scope>NUCLEOTIDE SEQUENCE</scope>
    <source>
        <strain evidence="5">HIS019</strain>
    </source>
</reference>
<evidence type="ECO:0000313" key="6">
    <source>
        <dbReference type="Proteomes" id="UP001233271"/>
    </source>
</evidence>
<feature type="domain" description="MHD1" evidence="3">
    <location>
        <begin position="594"/>
        <end position="714"/>
    </location>
</feature>
<feature type="domain" description="MHD2" evidence="4">
    <location>
        <begin position="1037"/>
        <end position="1155"/>
    </location>
</feature>
<dbReference type="RefSeq" id="XP_060455991.1">
    <property type="nucleotide sequence ID" value="XM_060599282.1"/>
</dbReference>
<dbReference type="InterPro" id="IPR052811">
    <property type="entry name" value="Glucose_resp_signaling"/>
</dbReference>
<dbReference type="CDD" id="cd04043">
    <property type="entry name" value="C2_Munc13_fungal"/>
    <property type="match status" value="1"/>
</dbReference>
<evidence type="ECO:0000259" key="4">
    <source>
        <dbReference type="PROSITE" id="PS51259"/>
    </source>
</evidence>
<feature type="domain" description="C2" evidence="2">
    <location>
        <begin position="789"/>
        <end position="906"/>
    </location>
</feature>
<dbReference type="GeneID" id="85494596"/>
<dbReference type="PROSITE" id="PS51259">
    <property type="entry name" value="MHD2"/>
    <property type="match status" value="1"/>
</dbReference>
<dbReference type="EMBL" id="AP028214">
    <property type="protein sequence ID" value="BEI90726.1"/>
    <property type="molecule type" value="Genomic_DNA"/>
</dbReference>
<keyword evidence="6" id="KW-1185">Reference proteome</keyword>
<sequence length="1247" mass="140079">MSDTTDIALEYALRVACLHEEIERRRRMAVPAPPSDPGPSTVASKSQDSASVFSLDLGSLLGRDSVKSPRYPEKFIKIMDTSLQRIAMGQDPKHTDQRFRRSIALFWSSSWADKTFQRQLKESRKMEDIILAFVSASTRALKKELDLVDGGWKAELNSQILVFLTLLSDNLTSIGSTAVELRSRLSTYRTGLQADNRKSVLPAPTASKEEDGPVLLQSDSIISTNVVAELFHLDNTTLSERLQPIRQICTVDAALEDLKIFLQRLSTDRSIPYGAKDFVDDGQWAAYRGKEITALSDLTVSMLKADPLMASERSDQIDLVRSVDGLKLDDRNFTFVPPDPREVFRQLLRACLDYDLQVLRTLPEDQDVSLGILSPEHTALLGECALRWRIPQSFRAWVFFEAIEDHYEQGDVPPDCVFEAVGGVGRASQEFPVSDWAASDQAGLQSVLLRRDLFFLNDIEISLNDPAGYMAPEFRQAVNHWCNLGADNDEHPAFQRTQRAICDRLRQQAYAKYIEEASEKYAQEGGKNKPFAMALASWIESNGKRLNKWFSEPLLPQVDIVALVLKQQLSLWVRDLEEAMASSNDPSSAPSSGFEESLAMYHRAQKLQSMGVAFGIDPSQFSLSSIFEPVISAWLDETAVKMRQWADNALRIDDFSPLTANGHSSSVTDLFASFHSAMSFLLDLDWDDPEQMAAFATRLSKIISLSVDDYCTKLERLFSAEMNQIESHQSTAKQQAWIEKARSTIAHLQGDRKIQAFFNFTPASCVKLNNIDAARHELDQLYQEMRVDEFASLDVNKPVATPTQVASLFTIKIVLGEGLVAEGSSRAPDAFVVLSDEHGNRYAKTRTIYDDHDPRWDETFDIAVRRPAWFMVTIRHRNLAGKHDLIGRAYLQLDPSQYVDLISKDVLLPLTTKGHVLLRVSMEGERDDIQFHFGRAFRWLKRTESDMVRLFVDKMTPVLRHTLSRNAIKSVLKPNVGGIDYNDALRISNDAIGRISAAYRNAVGTGQDEYAIPLPPSEQAKPNAQPVKRGPSDAEIEAAIHPLFDYLDTNNHTLASTLSPDAMQMVMAKLWKQILTTIEALIVPPLSDKPSIMRALSGSELDVALRWLKFLRDFFYAGGDDSGVPLSTLQNAKFNEIMSVPIYYDWSTDDLMEECIRGFQSTLKNKAMKPSKSIIGQRNLGTIRARKTAKRSVPQAGNHTELMMKILRMREGTHEFLAQQIQTLNAVKLEDSGRSKSKSRRQAGMRG</sequence>
<gene>
    <name evidence="5" type="primary">VPS26B</name>
    <name evidence="5" type="ORF">CcaverHIS019_0307960</name>
</gene>
<dbReference type="SUPFAM" id="SSF49562">
    <property type="entry name" value="C2 domain (Calcium/lipid-binding domain, CaLB)"/>
    <property type="match status" value="1"/>
</dbReference>
<dbReference type="PROSITE" id="PS50004">
    <property type="entry name" value="C2"/>
    <property type="match status" value="1"/>
</dbReference>
<dbReference type="InterPro" id="IPR010439">
    <property type="entry name" value="MUN_dom"/>
</dbReference>
<dbReference type="PANTHER" id="PTHR47263">
    <property type="entry name" value="ADENYLATE CYCLASE ACTIVATION PROTEIN GIT1"/>
    <property type="match status" value="1"/>
</dbReference>
<evidence type="ECO:0000256" key="1">
    <source>
        <dbReference type="SAM" id="MobiDB-lite"/>
    </source>
</evidence>
<protein>
    <submittedName>
        <fullName evidence="5">Uncharacterized protein</fullName>
    </submittedName>
</protein>
<dbReference type="Proteomes" id="UP001233271">
    <property type="component" value="Chromosome 3"/>
</dbReference>
<organism evidence="5 6">
    <name type="scientific">Cutaneotrichosporon cavernicola</name>
    <dbReference type="NCBI Taxonomy" id="279322"/>
    <lineage>
        <taxon>Eukaryota</taxon>
        <taxon>Fungi</taxon>
        <taxon>Dikarya</taxon>
        <taxon>Basidiomycota</taxon>
        <taxon>Agaricomycotina</taxon>
        <taxon>Tremellomycetes</taxon>
        <taxon>Trichosporonales</taxon>
        <taxon>Trichosporonaceae</taxon>
        <taxon>Cutaneotrichosporon</taxon>
    </lineage>
</organism>
<evidence type="ECO:0000259" key="3">
    <source>
        <dbReference type="PROSITE" id="PS51258"/>
    </source>
</evidence>
<dbReference type="InterPro" id="IPR014770">
    <property type="entry name" value="Munc13_1"/>
</dbReference>
<dbReference type="Gene3D" id="1.20.58.1100">
    <property type="match status" value="1"/>
</dbReference>
<feature type="region of interest" description="Disordered" evidence="1">
    <location>
        <begin position="28"/>
        <end position="47"/>
    </location>
</feature>